<gene>
    <name evidence="1" type="ORF">AR686_17595</name>
</gene>
<organism evidence="1 2">
    <name type="scientific">Chryseobacterium aquaticum subsp. greenlandense</name>
    <dbReference type="NCBI Taxonomy" id="345663"/>
    <lineage>
        <taxon>Bacteria</taxon>
        <taxon>Pseudomonadati</taxon>
        <taxon>Bacteroidota</taxon>
        <taxon>Flavobacteriia</taxon>
        <taxon>Flavobacteriales</taxon>
        <taxon>Weeksellaceae</taxon>
        <taxon>Chryseobacterium group</taxon>
        <taxon>Chryseobacterium</taxon>
    </lineage>
</organism>
<dbReference type="EMBL" id="LMAI01000015">
    <property type="protein sequence ID" value="KUJ54001.1"/>
    <property type="molecule type" value="Genomic_DNA"/>
</dbReference>
<proteinExistence type="predicted"/>
<sequence length="85" mass="10133">MEIQDIIFEILKDNPQMWIRYFRKTKHSGLTSPGEYIELRSGYIGSETFDKLLQEGFKIETIKTQKINADVYSDIFLKREVIYNH</sequence>
<protein>
    <submittedName>
        <fullName evidence="1">Uncharacterized protein</fullName>
    </submittedName>
</protein>
<reference evidence="1 2" key="1">
    <citation type="submission" date="2015-10" db="EMBL/GenBank/DDBJ databases">
        <title>Genome sequence of Chryseobacterium greenlandense.</title>
        <authorList>
            <person name="Newman J."/>
            <person name="Fischer K."/>
            <person name="Miller J."/>
        </authorList>
    </citation>
    <scope>NUCLEOTIDE SEQUENCE [LARGE SCALE GENOMIC DNA]</scope>
    <source>
        <strain evidence="1 2">UMB34</strain>
    </source>
</reference>
<comment type="caution">
    <text evidence="1">The sequence shown here is derived from an EMBL/GenBank/DDBJ whole genome shotgun (WGS) entry which is preliminary data.</text>
</comment>
<accession>A0A124F287</accession>
<dbReference type="AlphaFoldDB" id="A0A124F287"/>
<name>A0A124F287_9FLAO</name>
<evidence type="ECO:0000313" key="1">
    <source>
        <dbReference type="EMBL" id="KUJ54001.1"/>
    </source>
</evidence>
<dbReference type="Proteomes" id="UP000054388">
    <property type="component" value="Unassembled WGS sequence"/>
</dbReference>
<dbReference type="RefSeq" id="WP_059137918.1">
    <property type="nucleotide sequence ID" value="NZ_LMAI01000015.1"/>
</dbReference>
<evidence type="ECO:0000313" key="2">
    <source>
        <dbReference type="Proteomes" id="UP000054388"/>
    </source>
</evidence>